<feature type="domain" description="Glycosyl transferase family 1" evidence="1">
    <location>
        <begin position="4"/>
        <end position="68"/>
    </location>
</feature>
<dbReference type="InterPro" id="IPR001296">
    <property type="entry name" value="Glyco_trans_1"/>
</dbReference>
<dbReference type="SUPFAM" id="SSF53756">
    <property type="entry name" value="UDP-Glycosyltransferase/glycogen phosphorylase"/>
    <property type="match status" value="1"/>
</dbReference>
<reference evidence="2 3" key="1">
    <citation type="submission" date="2017-11" db="EMBL/GenBank/DDBJ databases">
        <authorList>
            <person name="Han C.G."/>
        </authorList>
    </citation>
    <scope>NUCLEOTIDE SEQUENCE [LARGE SCALE GENOMIC DNA]</scope>
    <source>
        <strain evidence="2 3">A2</strain>
    </source>
</reference>
<dbReference type="AlphaFoldDB" id="A0A2J4YC47"/>
<evidence type="ECO:0000259" key="1">
    <source>
        <dbReference type="Pfam" id="PF00534"/>
    </source>
</evidence>
<dbReference type="Gene3D" id="3.40.50.2000">
    <property type="entry name" value="Glycogen Phosphorylase B"/>
    <property type="match status" value="1"/>
</dbReference>
<dbReference type="GO" id="GO:0016757">
    <property type="term" value="F:glycosyltransferase activity"/>
    <property type="evidence" value="ECO:0007669"/>
    <property type="project" value="InterPro"/>
</dbReference>
<gene>
    <name evidence="2" type="ORF">CWM85_34455</name>
</gene>
<dbReference type="EMBL" id="PIET01001793">
    <property type="protein sequence ID" value="PLM48389.1"/>
    <property type="molecule type" value="Genomic_DNA"/>
</dbReference>
<protein>
    <submittedName>
        <fullName evidence="2">Glycosyl transferase family 1</fullName>
    </submittedName>
</protein>
<sequence length="161" mass="18559">GYDRIISGLKEYNGNFKVIFHIVGYSQPEYNRLLNMSHEMGLSDKVIFHGRKSGDELDTIIGNADICVDALGRHRSGNNTNSSIKSKEYAARGMPFVKSHEDYAFCNEEFILEVLPDDSPIDIDSLINWRRNLKEGFSLRERTFAENNLSWEKQFSFLKEE</sequence>
<comment type="caution">
    <text evidence="2">The sequence shown here is derived from an EMBL/GenBank/DDBJ whole genome shotgun (WGS) entry which is preliminary data.</text>
</comment>
<feature type="non-terminal residue" evidence="2">
    <location>
        <position position="1"/>
    </location>
</feature>
<accession>A0A2J4YC47</accession>
<dbReference type="Pfam" id="PF00534">
    <property type="entry name" value="Glycos_transf_1"/>
    <property type="match status" value="1"/>
</dbReference>
<organism evidence="2 3">
    <name type="scientific">Klebsiella michiganensis</name>
    <dbReference type="NCBI Taxonomy" id="1134687"/>
    <lineage>
        <taxon>Bacteria</taxon>
        <taxon>Pseudomonadati</taxon>
        <taxon>Pseudomonadota</taxon>
        <taxon>Gammaproteobacteria</taxon>
        <taxon>Enterobacterales</taxon>
        <taxon>Enterobacteriaceae</taxon>
        <taxon>Klebsiella/Raoultella group</taxon>
        <taxon>Klebsiella</taxon>
    </lineage>
</organism>
<dbReference type="Proteomes" id="UP000234661">
    <property type="component" value="Unassembled WGS sequence"/>
</dbReference>
<reference evidence="2 3" key="2">
    <citation type="submission" date="2018-01" db="EMBL/GenBank/DDBJ databases">
        <title>Genomic study of Klebsiella pneumoniae.</title>
        <authorList>
            <person name="Yang Y."/>
            <person name="Bicalho R."/>
        </authorList>
    </citation>
    <scope>NUCLEOTIDE SEQUENCE [LARGE SCALE GENOMIC DNA]</scope>
    <source>
        <strain evidence="2 3">A2</strain>
    </source>
</reference>
<proteinExistence type="predicted"/>
<evidence type="ECO:0000313" key="3">
    <source>
        <dbReference type="Proteomes" id="UP000234661"/>
    </source>
</evidence>
<keyword evidence="2" id="KW-0808">Transferase</keyword>
<evidence type="ECO:0000313" key="2">
    <source>
        <dbReference type="EMBL" id="PLM48389.1"/>
    </source>
</evidence>
<name>A0A2J4YC47_9ENTR</name>